<dbReference type="eggNOG" id="ENOG502ZZH4">
    <property type="taxonomic scope" value="Bacteria"/>
</dbReference>
<reference evidence="4 5" key="1">
    <citation type="submission" date="2013-04" db="EMBL/GenBank/DDBJ databases">
        <title>The Genome Sequence of Treponema maltophilum ATCC 51939.</title>
        <authorList>
            <consortium name="The Broad Institute Genomics Platform"/>
            <person name="Earl A."/>
            <person name="Ward D."/>
            <person name="Feldgarden M."/>
            <person name="Gevers D."/>
            <person name="Leonetti C."/>
            <person name="Blanton J.M."/>
            <person name="Dewhirst F.E."/>
            <person name="Izard J."/>
            <person name="Walker B."/>
            <person name="Young S."/>
            <person name="Zeng Q."/>
            <person name="Gargeya S."/>
            <person name="Fitzgerald M."/>
            <person name="Haas B."/>
            <person name="Abouelleil A."/>
            <person name="Allen A.W."/>
            <person name="Alvarado L."/>
            <person name="Arachchi H.M."/>
            <person name="Berlin A.M."/>
            <person name="Chapman S.B."/>
            <person name="Gainer-Dewar J."/>
            <person name="Goldberg J."/>
            <person name="Griggs A."/>
            <person name="Gujja S."/>
            <person name="Hansen M."/>
            <person name="Howarth C."/>
            <person name="Imamovic A."/>
            <person name="Ireland A."/>
            <person name="Larimer J."/>
            <person name="McCowan C."/>
            <person name="Murphy C."/>
            <person name="Pearson M."/>
            <person name="Poon T.W."/>
            <person name="Priest M."/>
            <person name="Roberts A."/>
            <person name="Saif S."/>
            <person name="Shea T."/>
            <person name="Sisk P."/>
            <person name="Sykes S."/>
            <person name="Wortman J."/>
            <person name="Nusbaum C."/>
            <person name="Birren B."/>
        </authorList>
    </citation>
    <scope>NUCLEOTIDE SEQUENCE [LARGE SCALE GENOMIC DNA]</scope>
    <source>
        <strain evidence="4 5">ATCC 51939</strain>
    </source>
</reference>
<protein>
    <submittedName>
        <fullName evidence="4">Uncharacterized protein</fullName>
    </submittedName>
</protein>
<feature type="domain" description="DUF7954" evidence="2">
    <location>
        <begin position="34"/>
        <end position="195"/>
    </location>
</feature>
<dbReference type="RefSeq" id="WP_016524384.1">
    <property type="nucleotide sequence ID" value="NZ_KE332518.1"/>
</dbReference>
<proteinExistence type="predicted"/>
<keyword evidence="5" id="KW-1185">Reference proteome</keyword>
<gene>
    <name evidence="4" type="ORF">HMPREF9194_00075</name>
</gene>
<dbReference type="STRING" id="1125699.HMPREF9194_00075"/>
<evidence type="ECO:0000313" key="4">
    <source>
        <dbReference type="EMBL" id="EPF32087.1"/>
    </source>
</evidence>
<dbReference type="InterPro" id="IPR058261">
    <property type="entry name" value="DUF7955"/>
</dbReference>
<dbReference type="HOGENOM" id="CLU_776003_0_0_12"/>
<feature type="domain" description="DUF7955" evidence="3">
    <location>
        <begin position="218"/>
        <end position="353"/>
    </location>
</feature>
<dbReference type="Pfam" id="PF25843">
    <property type="entry name" value="DUF7954"/>
    <property type="match status" value="1"/>
</dbReference>
<dbReference type="Proteomes" id="UP000014541">
    <property type="component" value="Unassembled WGS sequence"/>
</dbReference>
<dbReference type="PATRIC" id="fig|1125699.3.peg.74"/>
<evidence type="ECO:0000259" key="3">
    <source>
        <dbReference type="Pfam" id="PF25844"/>
    </source>
</evidence>
<organism evidence="4 5">
    <name type="scientific">Treponema maltophilum ATCC 51939</name>
    <dbReference type="NCBI Taxonomy" id="1125699"/>
    <lineage>
        <taxon>Bacteria</taxon>
        <taxon>Pseudomonadati</taxon>
        <taxon>Spirochaetota</taxon>
        <taxon>Spirochaetia</taxon>
        <taxon>Spirochaetales</taxon>
        <taxon>Treponemataceae</taxon>
        <taxon>Treponema</taxon>
    </lineage>
</organism>
<name>S3KIM7_TREMA</name>
<evidence type="ECO:0000313" key="5">
    <source>
        <dbReference type="Proteomes" id="UP000014541"/>
    </source>
</evidence>
<dbReference type="OrthoDB" id="355786at2"/>
<sequence length="357" mass="40122">MKKIPLFLCAALLLSAQVLSALPGVADFLPTESGRYVYYRDSANAAGAYIGFLQYDEGTYAIRFYSPRAERGSKELNVFISLDTNKDYVSMTGEKVLETLKPEDADTLNYLHDLFYEFASRRKKLDKAEFGAKAARMERCTKTEEAALFGGKCTFIYDFAVPIFNLCEIKNESGKTIFGAVTVGALSSSSDTAFSAFKGLPENADSVKPVDAFSSGSETLVQTERETMDGLLRQITDNFWFWESEALMYTDFLQTEENAFDEKAYGPFHLFAARLSGAGNDTLVCFEKQSRVFSGAGLFLANCIYDQASHRFVYDIQIIKKKERTVFEITGFKIFAEYYSAHKTYFNRLMNETFAAP</sequence>
<evidence type="ECO:0000259" key="2">
    <source>
        <dbReference type="Pfam" id="PF25843"/>
    </source>
</evidence>
<feature type="signal peptide" evidence="1">
    <location>
        <begin position="1"/>
        <end position="20"/>
    </location>
</feature>
<feature type="chain" id="PRO_5004511070" evidence="1">
    <location>
        <begin position="21"/>
        <end position="357"/>
    </location>
</feature>
<accession>S3KIM7</accession>
<dbReference type="Pfam" id="PF25844">
    <property type="entry name" value="DUF7955"/>
    <property type="match status" value="1"/>
</dbReference>
<keyword evidence="1" id="KW-0732">Signal</keyword>
<evidence type="ECO:0000256" key="1">
    <source>
        <dbReference type="SAM" id="SignalP"/>
    </source>
</evidence>
<dbReference type="InterPro" id="IPR058260">
    <property type="entry name" value="DUF7954"/>
</dbReference>
<dbReference type="EMBL" id="ATFF01000002">
    <property type="protein sequence ID" value="EPF32087.1"/>
    <property type="molecule type" value="Genomic_DNA"/>
</dbReference>
<comment type="caution">
    <text evidence="4">The sequence shown here is derived from an EMBL/GenBank/DDBJ whole genome shotgun (WGS) entry which is preliminary data.</text>
</comment>
<dbReference type="AlphaFoldDB" id="S3KIM7"/>